<keyword evidence="2" id="KW-1185">Reference proteome</keyword>
<name>A0A9Q9MNI7_9ACTN</name>
<dbReference type="KEGG" id="daur:Daura_05995"/>
<dbReference type="AlphaFoldDB" id="A0A9Q9MNI7"/>
<reference evidence="1" key="1">
    <citation type="submission" date="2021-04" db="EMBL/GenBank/DDBJ databases">
        <title>Dactylosporangium aurantiacum NRRL B-8018 full assembly.</title>
        <authorList>
            <person name="Hartkoorn R.C."/>
            <person name="Beaudoing E."/>
            <person name="Hot D."/>
        </authorList>
    </citation>
    <scope>NUCLEOTIDE SEQUENCE</scope>
    <source>
        <strain evidence="1">NRRL B-8018</strain>
    </source>
</reference>
<dbReference type="EMBL" id="CP073767">
    <property type="protein sequence ID" value="UWZ55752.1"/>
    <property type="molecule type" value="Genomic_DNA"/>
</dbReference>
<organism evidence="1 2">
    <name type="scientific">Dactylosporangium aurantiacum</name>
    <dbReference type="NCBI Taxonomy" id="35754"/>
    <lineage>
        <taxon>Bacteria</taxon>
        <taxon>Bacillati</taxon>
        <taxon>Actinomycetota</taxon>
        <taxon>Actinomycetes</taxon>
        <taxon>Micromonosporales</taxon>
        <taxon>Micromonosporaceae</taxon>
        <taxon>Dactylosporangium</taxon>
    </lineage>
</organism>
<gene>
    <name evidence="1" type="ORF">Daura_05995</name>
</gene>
<accession>A0A9Q9MNI7</accession>
<sequence length="339" mass="37067">MTRTEPRWLPNADAAGRVYSRLCRLETKTTDQSVADTSVRLRTVLREASALTIRLHDGIVVRPGFVVSREPNDTGSDRKLPARADRPPATRILGRKGIALRLMLTALFEAQTRTDPGEQPGTNDRPLSHATRGQIAWTDLLATSAEDALAGKTAMTQEDKQRRHLNSALGVLHRAGLVALPHGGEPRNNQREFTLMHESSVPESAAPYIVPASPQEGFVIPTTLFTNDWISVLSDAELAVLLMAMAIYQPNAEGFAIAAGTRTRVFGIGPETYESHRLLEAYGLLRVVRQTGRAPNGRIANFRAGEHVALPDSIQFLPIGLERDGYGTVCDALSSMFCR</sequence>
<proteinExistence type="predicted"/>
<protein>
    <submittedName>
        <fullName evidence="1">Uncharacterized protein</fullName>
    </submittedName>
</protein>
<dbReference type="OrthoDB" id="3336462at2"/>
<evidence type="ECO:0000313" key="2">
    <source>
        <dbReference type="Proteomes" id="UP001058003"/>
    </source>
</evidence>
<evidence type="ECO:0000313" key="1">
    <source>
        <dbReference type="EMBL" id="UWZ55752.1"/>
    </source>
</evidence>
<dbReference type="RefSeq" id="WP_156089404.1">
    <property type="nucleotide sequence ID" value="NZ_CP073767.1"/>
</dbReference>
<dbReference type="Proteomes" id="UP001058003">
    <property type="component" value="Chromosome"/>
</dbReference>